<evidence type="ECO:0000313" key="3">
    <source>
        <dbReference type="Proteomes" id="UP001189429"/>
    </source>
</evidence>
<accession>A0ABN9XRR4</accession>
<dbReference type="Proteomes" id="UP001189429">
    <property type="component" value="Unassembled WGS sequence"/>
</dbReference>
<feature type="compositionally biased region" description="Polar residues" evidence="1">
    <location>
        <begin position="174"/>
        <end position="188"/>
    </location>
</feature>
<name>A0ABN9XRR4_9DINO</name>
<organism evidence="2 3">
    <name type="scientific">Prorocentrum cordatum</name>
    <dbReference type="NCBI Taxonomy" id="2364126"/>
    <lineage>
        <taxon>Eukaryota</taxon>
        <taxon>Sar</taxon>
        <taxon>Alveolata</taxon>
        <taxon>Dinophyceae</taxon>
        <taxon>Prorocentrales</taxon>
        <taxon>Prorocentraceae</taxon>
        <taxon>Prorocentrum</taxon>
    </lineage>
</organism>
<protein>
    <submittedName>
        <fullName evidence="2">Uncharacterized protein</fullName>
    </submittedName>
</protein>
<keyword evidence="3" id="KW-1185">Reference proteome</keyword>
<feature type="compositionally biased region" description="Gly residues" evidence="1">
    <location>
        <begin position="117"/>
        <end position="139"/>
    </location>
</feature>
<dbReference type="EMBL" id="CAUYUJ010021102">
    <property type="protein sequence ID" value="CAK0902652.1"/>
    <property type="molecule type" value="Genomic_DNA"/>
</dbReference>
<gene>
    <name evidence="2" type="ORF">PCOR1329_LOCUS79213</name>
</gene>
<proteinExistence type="predicted"/>
<feature type="compositionally biased region" description="Basic and acidic residues" evidence="1">
    <location>
        <begin position="54"/>
        <end position="63"/>
    </location>
</feature>
<feature type="non-terminal residue" evidence="2">
    <location>
        <position position="1"/>
    </location>
</feature>
<feature type="compositionally biased region" description="Low complexity" evidence="1">
    <location>
        <begin position="24"/>
        <end position="40"/>
    </location>
</feature>
<feature type="compositionally biased region" description="Basic residues" evidence="1">
    <location>
        <begin position="44"/>
        <end position="53"/>
    </location>
</feature>
<comment type="caution">
    <text evidence="2">The sequence shown here is derived from an EMBL/GenBank/DDBJ whole genome shotgun (WGS) entry which is preliminary data.</text>
</comment>
<sequence>FLEPPAPPASAFSPRRAPPRRRPPASAGRCGRAHGAARGALCKGKARAPRAPRSRGEATKQREEELEEEEEKKKEEEELELAPAKRSALEGRGLERQPPCSQGARQPGSAVGEDTRGGGGGEGGGKKGGGGGGGGGGAPGLRQARDTSRPYPSHFPPRSPPKLAWDTHRLGRRQLTNTSSGGKPSQRHISTSLIAEGLTAGRSRGGVLGLKMLHYSR</sequence>
<evidence type="ECO:0000313" key="2">
    <source>
        <dbReference type="EMBL" id="CAK0902652.1"/>
    </source>
</evidence>
<evidence type="ECO:0000256" key="1">
    <source>
        <dbReference type="SAM" id="MobiDB-lite"/>
    </source>
</evidence>
<feature type="region of interest" description="Disordered" evidence="1">
    <location>
        <begin position="1"/>
        <end position="188"/>
    </location>
</feature>
<reference evidence="2" key="1">
    <citation type="submission" date="2023-10" db="EMBL/GenBank/DDBJ databases">
        <authorList>
            <person name="Chen Y."/>
            <person name="Shah S."/>
            <person name="Dougan E. K."/>
            <person name="Thang M."/>
            <person name="Chan C."/>
        </authorList>
    </citation>
    <scope>NUCLEOTIDE SEQUENCE [LARGE SCALE GENOMIC DNA]</scope>
</reference>
<feature type="non-terminal residue" evidence="2">
    <location>
        <position position="217"/>
    </location>
</feature>